<keyword evidence="3" id="KW-0418">Kinase</keyword>
<evidence type="ECO:0000313" key="3">
    <source>
        <dbReference type="EMBL" id="MBB6480946.1"/>
    </source>
</evidence>
<keyword evidence="1" id="KW-1133">Transmembrane helix</keyword>
<dbReference type="EMBL" id="JACHGJ010000004">
    <property type="protein sequence ID" value="MBB6480946.1"/>
    <property type="molecule type" value="Genomic_DNA"/>
</dbReference>
<dbReference type="PANTHER" id="PTHR34220">
    <property type="entry name" value="SENSOR HISTIDINE KINASE YPDA"/>
    <property type="match status" value="1"/>
</dbReference>
<dbReference type="InterPro" id="IPR036890">
    <property type="entry name" value="HATPase_C_sf"/>
</dbReference>
<feature type="domain" description="Signal transduction histidine kinase internal region" evidence="2">
    <location>
        <begin position="156"/>
        <end position="231"/>
    </location>
</feature>
<keyword evidence="4" id="KW-1185">Reference proteome</keyword>
<keyword evidence="3" id="KW-0808">Transferase</keyword>
<dbReference type="SUPFAM" id="SSF55874">
    <property type="entry name" value="ATPase domain of HSP90 chaperone/DNA topoisomerase II/histidine kinase"/>
    <property type="match status" value="1"/>
</dbReference>
<dbReference type="Proteomes" id="UP000587760">
    <property type="component" value="Unassembled WGS sequence"/>
</dbReference>
<evidence type="ECO:0000259" key="2">
    <source>
        <dbReference type="Pfam" id="PF06580"/>
    </source>
</evidence>
<dbReference type="GO" id="GO:0000155">
    <property type="term" value="F:phosphorelay sensor kinase activity"/>
    <property type="evidence" value="ECO:0007669"/>
    <property type="project" value="InterPro"/>
</dbReference>
<feature type="transmembrane region" description="Helical" evidence="1">
    <location>
        <begin position="72"/>
        <end position="95"/>
    </location>
</feature>
<proteinExistence type="predicted"/>
<dbReference type="InterPro" id="IPR050640">
    <property type="entry name" value="Bact_2-comp_sensor_kinase"/>
</dbReference>
<reference evidence="3 4" key="1">
    <citation type="submission" date="2020-08" db="EMBL/GenBank/DDBJ databases">
        <title>Genomic Encyclopedia of Type Strains, Phase IV (KMG-IV): sequencing the most valuable type-strain genomes for metagenomic binning, comparative biology and taxonomic classification.</title>
        <authorList>
            <person name="Goeker M."/>
        </authorList>
    </citation>
    <scope>NUCLEOTIDE SEQUENCE [LARGE SCALE GENOMIC DNA]</scope>
    <source>
        <strain evidence="3 4">DSM 2461</strain>
    </source>
</reference>
<keyword evidence="1" id="KW-0472">Membrane</keyword>
<feature type="transmembrane region" description="Helical" evidence="1">
    <location>
        <begin position="12"/>
        <end position="32"/>
    </location>
</feature>
<feature type="transmembrane region" description="Helical" evidence="1">
    <location>
        <begin position="44"/>
        <end position="65"/>
    </location>
</feature>
<name>A0A841RB60_9SPIO</name>
<gene>
    <name evidence="3" type="ORF">HNR50_002619</name>
</gene>
<dbReference type="PANTHER" id="PTHR34220:SF7">
    <property type="entry name" value="SENSOR HISTIDINE KINASE YPDA"/>
    <property type="match status" value="1"/>
</dbReference>
<comment type="caution">
    <text evidence="3">The sequence shown here is derived from an EMBL/GenBank/DDBJ whole genome shotgun (WGS) entry which is preliminary data.</text>
</comment>
<organism evidence="3 4">
    <name type="scientific">Spirochaeta isovalerica</name>
    <dbReference type="NCBI Taxonomy" id="150"/>
    <lineage>
        <taxon>Bacteria</taxon>
        <taxon>Pseudomonadati</taxon>
        <taxon>Spirochaetota</taxon>
        <taxon>Spirochaetia</taxon>
        <taxon>Spirochaetales</taxon>
        <taxon>Spirochaetaceae</taxon>
        <taxon>Spirochaeta</taxon>
    </lineage>
</organism>
<feature type="transmembrane region" description="Helical" evidence="1">
    <location>
        <begin position="101"/>
        <end position="125"/>
    </location>
</feature>
<keyword evidence="1" id="KW-0812">Transmembrane</keyword>
<dbReference type="AlphaFoldDB" id="A0A841RB60"/>
<evidence type="ECO:0000313" key="4">
    <source>
        <dbReference type="Proteomes" id="UP000587760"/>
    </source>
</evidence>
<protein>
    <submittedName>
        <fullName evidence="3">Sensor histidine kinase YesM</fullName>
    </submittedName>
</protein>
<dbReference type="RefSeq" id="WP_184747189.1">
    <property type="nucleotide sequence ID" value="NZ_JACHGJ010000004.1"/>
</dbReference>
<accession>A0A841RB60</accession>
<sequence length="329" mass="37645">MKKRQQTELWTSLIAPVFLMTILLMPLLFIMVKRYYSPELIPLALVNGIIMTGGLMLNIFVYSQLTGRIHNLLIIFLIILSSAGFAMSGVLYISITNSLFFLYGLEVMGSYMAVIFLIITSLSLLSSGFINYQRIVNEERAKSEHELKLREEMERQIHSSRINPHFLFNSLNLMISLLDDRDKAEEVLIGLSELLRYNLDVSKEREIPLFREMESVRKYLFIQKERFGDRLDFKIDEGDSTAIPPLIIQPLVENSIKHNLDHCKHLFIEVLAERSEDQIILTVRDSEARLEEEKIGLGTGLEVTKQRVNLAGGKLSVKKGGVEICLPIK</sequence>
<dbReference type="InterPro" id="IPR010559">
    <property type="entry name" value="Sig_transdc_His_kin_internal"/>
</dbReference>
<dbReference type="Gene3D" id="3.30.565.10">
    <property type="entry name" value="Histidine kinase-like ATPase, C-terminal domain"/>
    <property type="match status" value="1"/>
</dbReference>
<dbReference type="GO" id="GO:0016020">
    <property type="term" value="C:membrane"/>
    <property type="evidence" value="ECO:0007669"/>
    <property type="project" value="InterPro"/>
</dbReference>
<evidence type="ECO:0000256" key="1">
    <source>
        <dbReference type="SAM" id="Phobius"/>
    </source>
</evidence>
<dbReference type="Pfam" id="PF06580">
    <property type="entry name" value="His_kinase"/>
    <property type="match status" value="1"/>
</dbReference>